<dbReference type="RefSeq" id="WP_067089685.1">
    <property type="nucleotide sequence ID" value="NZ_LWMV01000084.1"/>
</dbReference>
<evidence type="ECO:0000313" key="2">
    <source>
        <dbReference type="EMBL" id="KZX14534.1"/>
    </source>
</evidence>
<evidence type="ECO:0000313" key="3">
    <source>
        <dbReference type="Proteomes" id="UP000077245"/>
    </source>
</evidence>
<dbReference type="PANTHER" id="PTHR34301">
    <property type="entry name" value="DNA-BINDING PROTEIN-RELATED"/>
    <property type="match status" value="1"/>
</dbReference>
<dbReference type="EMBL" id="LWMV01000084">
    <property type="protein sequence ID" value="KZX14534.1"/>
    <property type="molecule type" value="Genomic_DNA"/>
</dbReference>
<dbReference type="InterPro" id="IPR011579">
    <property type="entry name" value="ATPase_dom"/>
</dbReference>
<dbReference type="Gene3D" id="3.40.50.300">
    <property type="entry name" value="P-loop containing nucleotide triphosphate hydrolases"/>
    <property type="match status" value="1"/>
</dbReference>
<dbReference type="PANTHER" id="PTHR34301:SF8">
    <property type="entry name" value="ATPASE DOMAIN-CONTAINING PROTEIN"/>
    <property type="match status" value="1"/>
</dbReference>
<sequence length="397" mass="45891">MEKLPWGTNSQLTANEFYNREDDIIHLKNFLETTSLGTPPTILLSGIRGIGKTALLKRVKNELKSDYLIAYLDLSHSYSFQVGELDEISLMQYIYTGWIDACEEKNFKRYVPRIKEIFKKNKFELKKIIEFGDYPIPIPETNDDYSGLLKLVLNLPQKIYEENKKEIKGVIMIIDEFQVLKDLGKNLDGFLWYFRSIIQSQRNVAYVFSGSIHSKDLIIEKIAGKTGAFGGRMLSFPINPFTENTVRKYLNEKLPSLKFKDNGFKRFYNCTQGVPYYVNTFANLLPKNLPLNDEDIKEEFKNSLPFLADHLKQVWGGLDLVEQKIITSIITGYSERKKIAENLKRTSGSLSRHLVKLQNIGLIQNISNGNYEVCETILKSWLKQEYINKGVFPYRLS</sequence>
<dbReference type="Pfam" id="PF01637">
    <property type="entry name" value="ATPase_2"/>
    <property type="match status" value="1"/>
</dbReference>
<dbReference type="SUPFAM" id="SSF52540">
    <property type="entry name" value="P-loop containing nucleoside triphosphate hydrolases"/>
    <property type="match status" value="1"/>
</dbReference>
<feature type="domain" description="ATPase" evidence="1">
    <location>
        <begin position="17"/>
        <end position="279"/>
    </location>
</feature>
<organism evidence="2 3">
    <name type="scientific">Methanobrevibacter curvatus</name>
    <dbReference type="NCBI Taxonomy" id="49547"/>
    <lineage>
        <taxon>Archaea</taxon>
        <taxon>Methanobacteriati</taxon>
        <taxon>Methanobacteriota</taxon>
        <taxon>Methanomada group</taxon>
        <taxon>Methanobacteria</taxon>
        <taxon>Methanobacteriales</taxon>
        <taxon>Methanobacteriaceae</taxon>
        <taxon>Methanobrevibacter</taxon>
    </lineage>
</organism>
<proteinExistence type="predicted"/>
<dbReference type="PATRIC" id="fig|49547.3.peg.476"/>
<dbReference type="InterPro" id="IPR027417">
    <property type="entry name" value="P-loop_NTPase"/>
</dbReference>
<reference evidence="2 3" key="1">
    <citation type="submission" date="2016-04" db="EMBL/GenBank/DDBJ databases">
        <title>Genome sequence of Methanobrevibacter curvatus DSM 11111.</title>
        <authorList>
            <person name="Poehlein A."/>
            <person name="Seedorf H."/>
            <person name="Daniel R."/>
        </authorList>
    </citation>
    <scope>NUCLEOTIDE SEQUENCE [LARGE SCALE GENOMIC DNA]</scope>
    <source>
        <strain evidence="2 3">DSM 11111</strain>
    </source>
</reference>
<name>A0A166CI82_9EURY</name>
<dbReference type="AlphaFoldDB" id="A0A166CI82"/>
<keyword evidence="3" id="KW-1185">Reference proteome</keyword>
<dbReference type="GO" id="GO:0005524">
    <property type="term" value="F:ATP binding"/>
    <property type="evidence" value="ECO:0007669"/>
    <property type="project" value="InterPro"/>
</dbReference>
<comment type="caution">
    <text evidence="2">The sequence shown here is derived from an EMBL/GenBank/DDBJ whole genome shotgun (WGS) entry which is preliminary data.</text>
</comment>
<accession>A0A166CI82</accession>
<evidence type="ECO:0000259" key="1">
    <source>
        <dbReference type="Pfam" id="PF01637"/>
    </source>
</evidence>
<protein>
    <submittedName>
        <fullName evidence="2">Archaeal ATPase</fullName>
    </submittedName>
</protein>
<dbReference type="STRING" id="49547.MBCUR_04570"/>
<gene>
    <name evidence="2" type="ORF">MBCUR_04570</name>
</gene>
<dbReference type="OrthoDB" id="132045at2157"/>
<dbReference type="Proteomes" id="UP000077245">
    <property type="component" value="Unassembled WGS sequence"/>
</dbReference>